<evidence type="ECO:0000313" key="3">
    <source>
        <dbReference type="Proteomes" id="UP000279994"/>
    </source>
</evidence>
<protein>
    <recommendedName>
        <fullName evidence="4">ABC transporter ATP-binding protein</fullName>
    </recommendedName>
</protein>
<dbReference type="EMBL" id="RJSF01000044">
    <property type="protein sequence ID" value="RNM12502.1"/>
    <property type="molecule type" value="Genomic_DNA"/>
</dbReference>
<proteinExistence type="predicted"/>
<comment type="caution">
    <text evidence="2">The sequence shown here is derived from an EMBL/GenBank/DDBJ whole genome shotgun (WGS) entry which is preliminary data.</text>
</comment>
<keyword evidence="3" id="KW-1185">Reference proteome</keyword>
<evidence type="ECO:0000313" key="2">
    <source>
        <dbReference type="EMBL" id="RNM12502.1"/>
    </source>
</evidence>
<dbReference type="InterPro" id="IPR027417">
    <property type="entry name" value="P-loop_NTPase"/>
</dbReference>
<name>A0A3N0GK01_9ACTN</name>
<gene>
    <name evidence="2" type="ORF">EFL26_17855</name>
</gene>
<evidence type="ECO:0008006" key="4">
    <source>
        <dbReference type="Google" id="ProtNLM"/>
    </source>
</evidence>
<dbReference type="OrthoDB" id="3775353at2"/>
<dbReference type="Proteomes" id="UP000279994">
    <property type="component" value="Unassembled WGS sequence"/>
</dbReference>
<dbReference type="SUPFAM" id="SSF52540">
    <property type="entry name" value="P-loop containing nucleoside triphosphate hydrolases"/>
    <property type="match status" value="1"/>
</dbReference>
<sequence>MSTLHAAGVWVSDGRRMLLAPTTASVSTGEIVAVHGDPGHRHTLFALALGGRLAEARGEVDVDGDASAATRQRQVALVDVPGVSEPDDVSALTTVVGEELAMAGRPAGRGPVDHWLTTNGLRPHRDDRIEDLPAGLRTLALARLASLRPGVQFLVLALPERNGIDPEAWLEDAIALADAGFGVLATMSTGIARHVERDHPGIRTVPFGNAEFTGAEFTGAEPDDDEPRTTEDDR</sequence>
<accession>A0A3N0GK01</accession>
<dbReference type="AlphaFoldDB" id="A0A3N0GK01"/>
<evidence type="ECO:0000256" key="1">
    <source>
        <dbReference type="SAM" id="MobiDB-lite"/>
    </source>
</evidence>
<dbReference type="Gene3D" id="3.40.50.300">
    <property type="entry name" value="P-loop containing nucleotide triphosphate hydrolases"/>
    <property type="match status" value="1"/>
</dbReference>
<reference evidence="2 3" key="1">
    <citation type="submission" date="2018-11" db="EMBL/GenBank/DDBJ databases">
        <authorList>
            <person name="Li F."/>
        </authorList>
    </citation>
    <scope>NUCLEOTIDE SEQUENCE [LARGE SCALE GENOMIC DNA]</scope>
    <source>
        <strain evidence="2 3">Gsoil 818</strain>
    </source>
</reference>
<dbReference type="RefSeq" id="WP_123224266.1">
    <property type="nucleotide sequence ID" value="NZ_RJSF01000044.1"/>
</dbReference>
<feature type="region of interest" description="Disordered" evidence="1">
    <location>
        <begin position="212"/>
        <end position="234"/>
    </location>
</feature>
<organism evidence="2 3">
    <name type="scientific">Nocardioides pocheonensis</name>
    <dbReference type="NCBI Taxonomy" id="661485"/>
    <lineage>
        <taxon>Bacteria</taxon>
        <taxon>Bacillati</taxon>
        <taxon>Actinomycetota</taxon>
        <taxon>Actinomycetes</taxon>
        <taxon>Propionibacteriales</taxon>
        <taxon>Nocardioidaceae</taxon>
        <taxon>Nocardioides</taxon>
    </lineage>
</organism>